<dbReference type="AlphaFoldDB" id="A0AAD1Y7E6"/>
<feature type="compositionally biased region" description="Basic residues" evidence="1">
    <location>
        <begin position="459"/>
        <end position="472"/>
    </location>
</feature>
<evidence type="ECO:0000259" key="2">
    <source>
        <dbReference type="PROSITE" id="PS50969"/>
    </source>
</evidence>
<evidence type="ECO:0000256" key="1">
    <source>
        <dbReference type="SAM" id="MobiDB-lite"/>
    </source>
</evidence>
<gene>
    <name evidence="3" type="ORF">ECRASSUSDP1_LOCUS27591</name>
</gene>
<dbReference type="GO" id="GO:0016791">
    <property type="term" value="F:phosphatase activity"/>
    <property type="evidence" value="ECO:0007669"/>
    <property type="project" value="InterPro"/>
</dbReference>
<keyword evidence="4" id="KW-1185">Reference proteome</keyword>
<dbReference type="InterPro" id="IPR011948">
    <property type="entry name" value="Dullard_phosphatase"/>
</dbReference>
<dbReference type="InterPro" id="IPR023214">
    <property type="entry name" value="HAD_sf"/>
</dbReference>
<feature type="compositionally biased region" description="Basic residues" evidence="1">
    <location>
        <begin position="651"/>
        <end position="679"/>
    </location>
</feature>
<feature type="compositionally biased region" description="Basic residues" evidence="1">
    <location>
        <begin position="481"/>
        <end position="491"/>
    </location>
</feature>
<dbReference type="SUPFAM" id="SSF56784">
    <property type="entry name" value="HAD-like"/>
    <property type="match status" value="1"/>
</dbReference>
<dbReference type="EMBL" id="CAMPGE010028472">
    <property type="protein sequence ID" value="CAI2385992.1"/>
    <property type="molecule type" value="Genomic_DNA"/>
</dbReference>
<dbReference type="CDD" id="cd07521">
    <property type="entry name" value="HAD_FCP1-like"/>
    <property type="match status" value="1"/>
</dbReference>
<feature type="domain" description="FCP1 homology" evidence="2">
    <location>
        <begin position="104"/>
        <end position="262"/>
    </location>
</feature>
<dbReference type="InterPro" id="IPR004274">
    <property type="entry name" value="FCP1_dom"/>
</dbReference>
<dbReference type="FunFam" id="3.40.50.1000:FF:000093">
    <property type="entry name" value="NLI interacting factor-like phosphatase family protein"/>
    <property type="match status" value="1"/>
</dbReference>
<feature type="region of interest" description="Disordered" evidence="1">
    <location>
        <begin position="400"/>
        <end position="527"/>
    </location>
</feature>
<evidence type="ECO:0000313" key="4">
    <source>
        <dbReference type="Proteomes" id="UP001295684"/>
    </source>
</evidence>
<feature type="region of interest" description="Disordered" evidence="1">
    <location>
        <begin position="292"/>
        <end position="321"/>
    </location>
</feature>
<sequence>MLIVPKLPRMDTKKLKQIQNQYYNEEDYYDENEHDELLQENTEDLEPDNEAACVKQGRSANNKISSLITQVDKGSSQPNYQQQDDIDDDFFVQDEIVVGPQRESDRGKKTLCLDLDETLVHSSFQYVEGADLVLPVEIDDNVCEVYVLKRPGVDEFLKRLHKHYELIIYTASLSKYADPLLDWLDPKNYCAYRLFREHCTYYNGIFVKDLSRIGRPLKDSMIIDNSPTSYLFHPDCAIPTVSWYDDLSDPELYQLCAILEKISKVEDVRPVLAQFISNNTVNFSEANRLLNIGDSDTRSNSQTPSKGGRYQPSPKQHKDPYKVVPIYTQDERNEMMKVNAHDESRTADNRTNKPQKLMTQTWAPGNKNVAEQFKSFTMMNQFSKMGLNMNHGTQKLLSETLSSYNPGGRNYMEKSKRSSKMSKSRGHSAKQKSYHSKQRKSPSRGRNDPNHILLSMMKKSWKPSKSKHRKHYSNHDSLNKSSKRSRSRKTRPNNTPKRMVKYQNLFNRKAGSTRVSRKGSAANSNERAAYSTYVGRVSPKSKKKKISMDYDFTNTNSFTNMMNDFRPRKGTKSRQGMGSKKSSLIESVVGNSSKARDRAARMYSGLTVHTPTPGSTNGFLNDSKLGRELFRKNGNYNHQHAYNLTSTGRGKTPHQKPGSPKRRKHSSSKRSHSRPRSSKHGGASRATNFQAKFFDPKQLLNGYNMN</sequence>
<organism evidence="3 4">
    <name type="scientific">Euplotes crassus</name>
    <dbReference type="NCBI Taxonomy" id="5936"/>
    <lineage>
        <taxon>Eukaryota</taxon>
        <taxon>Sar</taxon>
        <taxon>Alveolata</taxon>
        <taxon>Ciliophora</taxon>
        <taxon>Intramacronucleata</taxon>
        <taxon>Spirotrichea</taxon>
        <taxon>Hypotrichia</taxon>
        <taxon>Euplotida</taxon>
        <taxon>Euplotidae</taxon>
        <taxon>Moneuplotes</taxon>
    </lineage>
</organism>
<evidence type="ECO:0000313" key="3">
    <source>
        <dbReference type="EMBL" id="CAI2385992.1"/>
    </source>
</evidence>
<name>A0AAD1Y7E6_EUPCR</name>
<dbReference type="Proteomes" id="UP001295684">
    <property type="component" value="Unassembled WGS sequence"/>
</dbReference>
<proteinExistence type="predicted"/>
<accession>A0AAD1Y7E6</accession>
<feature type="region of interest" description="Disordered" evidence="1">
    <location>
        <begin position="639"/>
        <end position="693"/>
    </location>
</feature>
<dbReference type="Pfam" id="PF03031">
    <property type="entry name" value="NIF"/>
    <property type="match status" value="1"/>
</dbReference>
<feature type="compositionally biased region" description="Polar residues" evidence="1">
    <location>
        <begin position="573"/>
        <end position="593"/>
    </location>
</feature>
<dbReference type="InterPro" id="IPR036412">
    <property type="entry name" value="HAD-like_sf"/>
</dbReference>
<dbReference type="SMART" id="SM00577">
    <property type="entry name" value="CPDc"/>
    <property type="match status" value="1"/>
</dbReference>
<feature type="compositionally biased region" description="Polar residues" evidence="1">
    <location>
        <begin position="639"/>
        <end position="649"/>
    </location>
</feature>
<protein>
    <recommendedName>
        <fullName evidence="2">FCP1 homology domain-containing protein</fullName>
    </recommendedName>
</protein>
<dbReference type="NCBIfam" id="TIGR02251">
    <property type="entry name" value="HIF-SF_euk"/>
    <property type="match status" value="1"/>
</dbReference>
<feature type="region of interest" description="Disordered" evidence="1">
    <location>
        <begin position="563"/>
        <end position="593"/>
    </location>
</feature>
<dbReference type="PANTHER" id="PTHR12210">
    <property type="entry name" value="DULLARD PROTEIN PHOSPHATASE"/>
    <property type="match status" value="1"/>
</dbReference>
<dbReference type="PROSITE" id="PS50969">
    <property type="entry name" value="FCP1"/>
    <property type="match status" value="1"/>
</dbReference>
<feature type="compositionally biased region" description="Basic residues" evidence="1">
    <location>
        <begin position="417"/>
        <end position="443"/>
    </location>
</feature>
<dbReference type="Gene3D" id="3.40.50.1000">
    <property type="entry name" value="HAD superfamily/HAD-like"/>
    <property type="match status" value="1"/>
</dbReference>
<dbReference type="InterPro" id="IPR050365">
    <property type="entry name" value="TIM50"/>
</dbReference>
<comment type="caution">
    <text evidence="3">The sequence shown here is derived from an EMBL/GenBank/DDBJ whole genome shotgun (WGS) entry which is preliminary data.</text>
</comment>
<reference evidence="3" key="1">
    <citation type="submission" date="2023-07" db="EMBL/GenBank/DDBJ databases">
        <authorList>
            <consortium name="AG Swart"/>
            <person name="Singh M."/>
            <person name="Singh A."/>
            <person name="Seah K."/>
            <person name="Emmerich C."/>
        </authorList>
    </citation>
    <scope>NUCLEOTIDE SEQUENCE</scope>
    <source>
        <strain evidence="3">DP1</strain>
    </source>
</reference>